<dbReference type="SMART" id="SM00943">
    <property type="entry name" value="Prim-Pol"/>
    <property type="match status" value="1"/>
</dbReference>
<dbReference type="AlphaFoldDB" id="A0A6A8A674"/>
<protein>
    <submittedName>
        <fullName evidence="3">AAA family ATPase</fullName>
    </submittedName>
</protein>
<dbReference type="Pfam" id="PF09250">
    <property type="entry name" value="Prim-Pol"/>
    <property type="match status" value="1"/>
</dbReference>
<accession>A0A6A8A674</accession>
<dbReference type="InterPro" id="IPR027417">
    <property type="entry name" value="P-loop_NTPase"/>
</dbReference>
<dbReference type="Gene3D" id="3.40.50.300">
    <property type="entry name" value="P-loop containing nucleotide triphosphate hydrolases"/>
    <property type="match status" value="1"/>
</dbReference>
<dbReference type="RefSeq" id="WP_153352873.1">
    <property type="nucleotide sequence ID" value="NZ_WIXI01000030.1"/>
</dbReference>
<dbReference type="SUPFAM" id="SSF52540">
    <property type="entry name" value="P-loop containing nucleoside triphosphate hydrolases"/>
    <property type="match status" value="1"/>
</dbReference>
<organism evidence="3 4">
    <name type="scientific">Endobacterium cereale</name>
    <dbReference type="NCBI Taxonomy" id="2663029"/>
    <lineage>
        <taxon>Bacteria</taxon>
        <taxon>Pseudomonadati</taxon>
        <taxon>Pseudomonadota</taxon>
        <taxon>Alphaproteobacteria</taxon>
        <taxon>Hyphomicrobiales</taxon>
        <taxon>Rhizobiaceae</taxon>
        <taxon>Endobacterium</taxon>
    </lineage>
</organism>
<comment type="caution">
    <text evidence="3">The sequence shown here is derived from an EMBL/GenBank/DDBJ whole genome shotgun (WGS) entry which is preliminary data.</text>
</comment>
<evidence type="ECO:0000313" key="3">
    <source>
        <dbReference type="EMBL" id="MQY45338.1"/>
    </source>
</evidence>
<dbReference type="CDD" id="cd04859">
    <property type="entry name" value="Prim_Pol"/>
    <property type="match status" value="1"/>
</dbReference>
<name>A0A6A8A674_9HYPH</name>
<reference evidence="3 4" key="1">
    <citation type="submission" date="2019-11" db="EMBL/GenBank/DDBJ databases">
        <title>Genome analysis of Rhizobacterium cereale a novel genus and species isolated from maize roots in North Spain.</title>
        <authorList>
            <person name="Menendez E."/>
            <person name="Flores-Felix J.D."/>
            <person name="Ramirez-Bahena M.-H."/>
            <person name="Igual J.M."/>
            <person name="Garcia-Fraile P."/>
            <person name="Peix A."/>
            <person name="Velazquez E."/>
        </authorList>
    </citation>
    <scope>NUCLEOTIDE SEQUENCE [LARGE SCALE GENOMIC DNA]</scope>
    <source>
        <strain evidence="3 4">RZME27</strain>
    </source>
</reference>
<evidence type="ECO:0000256" key="1">
    <source>
        <dbReference type="ARBA" id="ARBA00022801"/>
    </source>
</evidence>
<dbReference type="InterPro" id="IPR051620">
    <property type="entry name" value="ORF904-like_C"/>
</dbReference>
<evidence type="ECO:0000259" key="2">
    <source>
        <dbReference type="SMART" id="SM00943"/>
    </source>
</evidence>
<feature type="domain" description="DNA primase/polymerase bifunctional N-terminal" evidence="2">
    <location>
        <begin position="18"/>
        <end position="191"/>
    </location>
</feature>
<evidence type="ECO:0000313" key="4">
    <source>
        <dbReference type="Proteomes" id="UP000435138"/>
    </source>
</evidence>
<dbReference type="EMBL" id="WIXI01000030">
    <property type="protein sequence ID" value="MQY45338.1"/>
    <property type="molecule type" value="Genomic_DNA"/>
</dbReference>
<keyword evidence="1" id="KW-0378">Hydrolase</keyword>
<dbReference type="PANTHER" id="PTHR35372">
    <property type="entry name" value="ATP BINDING PROTEIN-RELATED"/>
    <property type="match status" value="1"/>
</dbReference>
<sequence length="738" mass="79219">MVPIPSVALEPQTPQEVAVSYAEWGWPCFPCRHQAEDVVDPSTGELHERGPKTPLLSNGVKGALTPPSAVGRAWSRYPDAMIGLPTGEKTGFFVLDIDAKPGAANGFDWLAAVETQHGQLPETARVTTPNGGMHIYFKHTEGVRNRGALGAGVDIRGEGGYVIGAGSEMADGRRYDWADDVRDIAHAPAWLLDLVKPKKVETTSTYLFLPAGTNNAYVDAAVERELSDLASAAMGSRNNTLNDAAFNLGQWVGGGHVSESDARAWLQDVARGWGRDVPRSLKTIENGLKAGVLSPRHPPEPDFQPDNTPQLSQEVIKRLVENTLRNQAERERKLEQPPIAANDNKPASLSIREWTVDRYVGEAPPVKWLVDGVIPLGVPGMVSAAGDTGKSFALLELHRRIAFGESFYNSPIFGGKVAVDGTSVMITSEDDANEVHRRISALDPKGERFSELGKKMIVVPLPSAGGARAFWREDRKLGLVETDEFKRICDQLADINDLRLVTFDPLASFAHLPINEDPTAGQFVCSSLARLAAETSATILTAHHMRKSQKPIENLSDAREAIRGSTALVDGLRVVYSMWPAEEAKAKTACKQIGVSWEPNRIVLGGIVKANGPARRILSTYARNEFGLLIDKTAGAGASAFDQGDLRGALVVAIAAAAEAGAPFTKTGVGGLYEMRERLPEELKGLAKGKLAALAEQALERGEIVRATGRGEKTAKWLDVPGGGFAIGLGAFTAGAPR</sequence>
<dbReference type="InterPro" id="IPR015330">
    <property type="entry name" value="DNA_primase/pol_bifunc_N"/>
</dbReference>
<gene>
    <name evidence="3" type="ORF">GAO09_04565</name>
</gene>
<proteinExistence type="predicted"/>
<dbReference type="Pfam" id="PF13481">
    <property type="entry name" value="AAA_25"/>
    <property type="match status" value="1"/>
</dbReference>
<dbReference type="PANTHER" id="PTHR35372:SF2">
    <property type="entry name" value="SF3 HELICASE DOMAIN-CONTAINING PROTEIN"/>
    <property type="match status" value="1"/>
</dbReference>
<dbReference type="GO" id="GO:0016787">
    <property type="term" value="F:hydrolase activity"/>
    <property type="evidence" value="ECO:0007669"/>
    <property type="project" value="UniProtKB-KW"/>
</dbReference>
<dbReference type="SUPFAM" id="SSF56747">
    <property type="entry name" value="Prim-pol domain"/>
    <property type="match status" value="1"/>
</dbReference>
<dbReference type="Proteomes" id="UP000435138">
    <property type="component" value="Unassembled WGS sequence"/>
</dbReference>
<keyword evidence="4" id="KW-1185">Reference proteome</keyword>